<comment type="pathway">
    <text evidence="1">Purine metabolism; IMP biosynthesis via de novo pathway; N(2)-formyl-N(1)-(5-phospho-D-ribosyl)glycinamide from N(1)-(5-phospho-D-ribosyl)glycinamide (10-formyl THF route): step 1/1.</text>
</comment>
<gene>
    <name evidence="6" type="ORF">CU669_08970</name>
</gene>
<dbReference type="PANTHER" id="PTHR43369">
    <property type="entry name" value="PHOSPHORIBOSYLGLYCINAMIDE FORMYLTRANSFERASE"/>
    <property type="match status" value="1"/>
</dbReference>
<evidence type="ECO:0000313" key="6">
    <source>
        <dbReference type="EMBL" id="RAU22248.1"/>
    </source>
</evidence>
<evidence type="ECO:0000256" key="4">
    <source>
        <dbReference type="ARBA" id="ARBA00022755"/>
    </source>
</evidence>
<name>A0A364NYU0_9PROT</name>
<sequence length="199" mass="22591">MMMKVLILSPYPESLMETVARLGDEAICYNAPITPEFIAATQADFIISYGYRTIIKIDIIERFPRRIVNMHIAYLPWNRGVHPNVWSWIEGTPKGVTIHFIDQGIDTGDIIVQEEVQFGNDETLDTTYKKLRVQIERLFDRHWASIRSGCDATPQDLAAGNNHNKAQGEKILTLLPQGYQTPVATAEELGRQLGLRIRP</sequence>
<evidence type="ECO:0000313" key="7">
    <source>
        <dbReference type="Proteomes" id="UP000251075"/>
    </source>
</evidence>
<dbReference type="PANTHER" id="PTHR43369:SF2">
    <property type="entry name" value="PHOSPHORIBOSYLGLYCINAMIDE FORMYLTRANSFERASE"/>
    <property type="match status" value="1"/>
</dbReference>
<keyword evidence="7" id="KW-1185">Reference proteome</keyword>
<reference evidence="6 7" key="1">
    <citation type="submission" date="2017-11" db="EMBL/GenBank/DDBJ databases">
        <title>Draft genome sequence of magnetotactic bacterium Magnetospirillum kuznetsovii LBB-42.</title>
        <authorList>
            <person name="Grouzdev D.S."/>
            <person name="Rysina M.S."/>
            <person name="Baslerov R.V."/>
            <person name="Koziaeva V."/>
        </authorList>
    </citation>
    <scope>NUCLEOTIDE SEQUENCE [LARGE SCALE GENOMIC DNA]</scope>
    <source>
        <strain evidence="6 7">LBB-42</strain>
    </source>
</reference>
<evidence type="ECO:0000259" key="5">
    <source>
        <dbReference type="Pfam" id="PF00551"/>
    </source>
</evidence>
<comment type="caution">
    <text evidence="6">The sequence shown here is derived from an EMBL/GenBank/DDBJ whole genome shotgun (WGS) entry which is preliminary data.</text>
</comment>
<proteinExistence type="predicted"/>
<dbReference type="EMBL" id="PGTO01000005">
    <property type="protein sequence ID" value="RAU22248.1"/>
    <property type="molecule type" value="Genomic_DNA"/>
</dbReference>
<feature type="domain" description="Formyl transferase N-terminal" evidence="5">
    <location>
        <begin position="38"/>
        <end position="134"/>
    </location>
</feature>
<accession>A0A364NYU0</accession>
<dbReference type="InterPro" id="IPR036477">
    <property type="entry name" value="Formyl_transf_N_sf"/>
</dbReference>
<dbReference type="CDD" id="cd08369">
    <property type="entry name" value="FMT_core"/>
    <property type="match status" value="1"/>
</dbReference>
<dbReference type="SUPFAM" id="SSF53328">
    <property type="entry name" value="Formyltransferase"/>
    <property type="match status" value="1"/>
</dbReference>
<organism evidence="6 7">
    <name type="scientific">Paramagnetospirillum kuznetsovii</name>
    <dbReference type="NCBI Taxonomy" id="2053833"/>
    <lineage>
        <taxon>Bacteria</taxon>
        <taxon>Pseudomonadati</taxon>
        <taxon>Pseudomonadota</taxon>
        <taxon>Alphaproteobacteria</taxon>
        <taxon>Rhodospirillales</taxon>
        <taxon>Magnetospirillaceae</taxon>
        <taxon>Paramagnetospirillum</taxon>
    </lineage>
</organism>
<dbReference type="Pfam" id="PF00551">
    <property type="entry name" value="Formyl_trans_N"/>
    <property type="match status" value="1"/>
</dbReference>
<dbReference type="GO" id="GO:0005829">
    <property type="term" value="C:cytosol"/>
    <property type="evidence" value="ECO:0007669"/>
    <property type="project" value="TreeGrafter"/>
</dbReference>
<evidence type="ECO:0000256" key="3">
    <source>
        <dbReference type="ARBA" id="ARBA00022679"/>
    </source>
</evidence>
<dbReference type="GO" id="GO:0006189">
    <property type="term" value="P:'de novo' IMP biosynthetic process"/>
    <property type="evidence" value="ECO:0007669"/>
    <property type="project" value="TreeGrafter"/>
</dbReference>
<protein>
    <recommendedName>
        <fullName evidence="2">phosphoribosylglycinamide formyltransferase 1</fullName>
        <ecNumber evidence="2">2.1.2.2</ecNumber>
    </recommendedName>
</protein>
<dbReference type="Proteomes" id="UP000251075">
    <property type="component" value="Unassembled WGS sequence"/>
</dbReference>
<dbReference type="GO" id="GO:0004644">
    <property type="term" value="F:phosphoribosylglycinamide formyltransferase activity"/>
    <property type="evidence" value="ECO:0007669"/>
    <property type="project" value="UniProtKB-EC"/>
</dbReference>
<evidence type="ECO:0000256" key="1">
    <source>
        <dbReference type="ARBA" id="ARBA00005054"/>
    </source>
</evidence>
<evidence type="ECO:0000256" key="2">
    <source>
        <dbReference type="ARBA" id="ARBA00012254"/>
    </source>
</evidence>
<dbReference type="InterPro" id="IPR002376">
    <property type="entry name" value="Formyl_transf_N"/>
</dbReference>
<keyword evidence="4" id="KW-0658">Purine biosynthesis</keyword>
<dbReference type="EC" id="2.1.2.2" evidence="2"/>
<dbReference type="Gene3D" id="3.40.50.170">
    <property type="entry name" value="Formyl transferase, N-terminal domain"/>
    <property type="match status" value="1"/>
</dbReference>
<keyword evidence="3 6" id="KW-0808">Transferase</keyword>
<dbReference type="AlphaFoldDB" id="A0A364NYU0"/>